<comment type="caution">
    <text evidence="1">The sequence shown here is derived from an EMBL/GenBank/DDBJ whole genome shotgun (WGS) entry which is preliminary data.</text>
</comment>
<protein>
    <submittedName>
        <fullName evidence="1">Uncharacterized protein</fullName>
    </submittedName>
</protein>
<evidence type="ECO:0000313" key="1">
    <source>
        <dbReference type="EMBL" id="KAI9389040.1"/>
    </source>
</evidence>
<evidence type="ECO:0000313" key="2">
    <source>
        <dbReference type="Proteomes" id="UP000006729"/>
    </source>
</evidence>
<dbReference type="EMBL" id="CM009298">
    <property type="protein sequence ID" value="KAI9389040.1"/>
    <property type="molecule type" value="Genomic_DNA"/>
</dbReference>
<proteinExistence type="predicted"/>
<reference evidence="1 2" key="1">
    <citation type="journal article" date="2006" name="Science">
        <title>The genome of black cottonwood, Populus trichocarpa (Torr. &amp; Gray).</title>
        <authorList>
            <person name="Tuskan G.A."/>
            <person name="Difazio S."/>
            <person name="Jansson S."/>
            <person name="Bohlmann J."/>
            <person name="Grigoriev I."/>
            <person name="Hellsten U."/>
            <person name="Putnam N."/>
            <person name="Ralph S."/>
            <person name="Rombauts S."/>
            <person name="Salamov A."/>
            <person name="Schein J."/>
            <person name="Sterck L."/>
            <person name="Aerts A."/>
            <person name="Bhalerao R.R."/>
            <person name="Bhalerao R.P."/>
            <person name="Blaudez D."/>
            <person name="Boerjan W."/>
            <person name="Brun A."/>
            <person name="Brunner A."/>
            <person name="Busov V."/>
            <person name="Campbell M."/>
            <person name="Carlson J."/>
            <person name="Chalot M."/>
            <person name="Chapman J."/>
            <person name="Chen G.L."/>
            <person name="Cooper D."/>
            <person name="Coutinho P.M."/>
            <person name="Couturier J."/>
            <person name="Covert S."/>
            <person name="Cronk Q."/>
            <person name="Cunningham R."/>
            <person name="Davis J."/>
            <person name="Degroeve S."/>
            <person name="Dejardin A."/>
            <person name="Depamphilis C."/>
            <person name="Detter J."/>
            <person name="Dirks B."/>
            <person name="Dubchak I."/>
            <person name="Duplessis S."/>
            <person name="Ehlting J."/>
            <person name="Ellis B."/>
            <person name="Gendler K."/>
            <person name="Goodstein D."/>
            <person name="Gribskov M."/>
            <person name="Grimwood J."/>
            <person name="Groover A."/>
            <person name="Gunter L."/>
            <person name="Hamberger B."/>
            <person name="Heinze B."/>
            <person name="Helariutta Y."/>
            <person name="Henrissat B."/>
            <person name="Holligan D."/>
            <person name="Holt R."/>
            <person name="Huang W."/>
            <person name="Islam-Faridi N."/>
            <person name="Jones S."/>
            <person name="Jones-Rhoades M."/>
            <person name="Jorgensen R."/>
            <person name="Joshi C."/>
            <person name="Kangasjarvi J."/>
            <person name="Karlsson J."/>
            <person name="Kelleher C."/>
            <person name="Kirkpatrick R."/>
            <person name="Kirst M."/>
            <person name="Kohler A."/>
            <person name="Kalluri U."/>
            <person name="Larimer F."/>
            <person name="Leebens-Mack J."/>
            <person name="Leple J.C."/>
            <person name="Locascio P."/>
            <person name="Lou Y."/>
            <person name="Lucas S."/>
            <person name="Martin F."/>
            <person name="Montanini B."/>
            <person name="Napoli C."/>
            <person name="Nelson D.R."/>
            <person name="Nelson C."/>
            <person name="Nieminen K."/>
            <person name="Nilsson O."/>
            <person name="Pereda V."/>
            <person name="Peter G."/>
            <person name="Philippe R."/>
            <person name="Pilate G."/>
            <person name="Poliakov A."/>
            <person name="Razumovskaya J."/>
            <person name="Richardson P."/>
            <person name="Rinaldi C."/>
            <person name="Ritland K."/>
            <person name="Rouze P."/>
            <person name="Ryaboy D."/>
            <person name="Schmutz J."/>
            <person name="Schrader J."/>
            <person name="Segerman B."/>
            <person name="Shin H."/>
            <person name="Siddiqui A."/>
            <person name="Sterky F."/>
            <person name="Terry A."/>
            <person name="Tsai C.J."/>
            <person name="Uberbacher E."/>
            <person name="Unneberg P."/>
            <person name="Vahala J."/>
            <person name="Wall K."/>
            <person name="Wessler S."/>
            <person name="Yang G."/>
            <person name="Yin T."/>
            <person name="Douglas C."/>
            <person name="Marra M."/>
            <person name="Sandberg G."/>
            <person name="Van de Peer Y."/>
            <person name="Rokhsar D."/>
        </authorList>
    </citation>
    <scope>NUCLEOTIDE SEQUENCE [LARGE SCALE GENOMIC DNA]</scope>
    <source>
        <strain evidence="2">cv. Nisqually</strain>
    </source>
</reference>
<dbReference type="Proteomes" id="UP000006729">
    <property type="component" value="Chromosome 9"/>
</dbReference>
<accession>A0ACC0SII4</accession>
<name>A0ACC0SII4_POPTR</name>
<sequence length="791" mass="87777">MMSVFCQSLLAIYCLPGNEVAQLKISGRESWFGASLYTYIKLGGVYKMILQRWVFLLMMLLLVAAVTGATANPDVRDGCQERCGDVIVPYPFGIGEPRCALNENFFLDCNSTDDGHLELWFGENMPARNISLLNGTVTVGVYTSFDCYNKSGLQDKLFNPYVSLGPAYTFSDSRNMFTAVGCDTIALVTNEDVTFGAACLSLCTTNVTMSKKNPCSGSGCCQTSIPKGLKSLNITIQSIRNHADVYEFNPCGFAFLEDKDSLDLSDWPLSRTPTDFDTSNVVIEWVAQNETCENAPANKSSYACGINTNCCYSDNGQGYRCACNEGFEGNPYLEKGCQDIDECKYPETYTCYGKCHNTIGDYECKCSLGMHGDGKVGCSGFGIITIIIAVVVGVLLLLIGGWWLYKIMEKRKSIKLKQKFFRQNGGLLLQQQLSSSDQGISKTKVFSSEELETATDGFNVNRILGQGGQGTVYKGMLADGVIVAVKRSTMVSEENLEGFINEVCILSQINQRNIVRILGCCLEAEVPLLVYEFIPNGTLYEYLHRQNEEFPLSWEMRLQIAAETAGALCYLHSAASIPIYHRDIKSTNILLDNKYRAKIADFGTSRSLSVDQTHLTTNVQGTFGYLDPEYFWSSQYTDKSDVYSFGVVLAELLTRQKAILTNESQERKNLAAHFVLLMEENRIFDIVDAQIKEHCPKEDVIGVANIAMRCLNLNGKMRPTMKQVTSELERIIQLSQKKDVQQNNEEADQGITAEVISAWDDASTSITCSSFQVDQALSSSDVEPLVPFKTW</sequence>
<gene>
    <name evidence="1" type="ORF">POPTR_009G157201v4</name>
</gene>
<keyword evidence="2" id="KW-1185">Reference proteome</keyword>
<organism evidence="1 2">
    <name type="scientific">Populus trichocarpa</name>
    <name type="common">Western balsam poplar</name>
    <name type="synonym">Populus balsamifera subsp. trichocarpa</name>
    <dbReference type="NCBI Taxonomy" id="3694"/>
    <lineage>
        <taxon>Eukaryota</taxon>
        <taxon>Viridiplantae</taxon>
        <taxon>Streptophyta</taxon>
        <taxon>Embryophyta</taxon>
        <taxon>Tracheophyta</taxon>
        <taxon>Spermatophyta</taxon>
        <taxon>Magnoliopsida</taxon>
        <taxon>eudicotyledons</taxon>
        <taxon>Gunneridae</taxon>
        <taxon>Pentapetalae</taxon>
        <taxon>rosids</taxon>
        <taxon>fabids</taxon>
        <taxon>Malpighiales</taxon>
        <taxon>Salicaceae</taxon>
        <taxon>Saliceae</taxon>
        <taxon>Populus</taxon>
    </lineage>
</organism>